<dbReference type="AlphaFoldDB" id="A0AAP2W9L0"/>
<evidence type="ECO:0000313" key="10">
    <source>
        <dbReference type="EMBL" id="MCD2493406.1"/>
    </source>
</evidence>
<accession>A0AAP2W9L0</accession>
<evidence type="ECO:0000256" key="4">
    <source>
        <dbReference type="ARBA" id="ARBA00023163"/>
    </source>
</evidence>
<dbReference type="SMART" id="SM00862">
    <property type="entry name" value="Trans_reg_C"/>
    <property type="match status" value="1"/>
</dbReference>
<dbReference type="Pfam" id="PF00072">
    <property type="entry name" value="Response_reg"/>
    <property type="match status" value="1"/>
</dbReference>
<dbReference type="SMART" id="SM00448">
    <property type="entry name" value="REC"/>
    <property type="match status" value="1"/>
</dbReference>
<feature type="DNA-binding region" description="OmpR/PhoB-type" evidence="7">
    <location>
        <begin position="142"/>
        <end position="240"/>
    </location>
</feature>
<dbReference type="PROSITE" id="PS51755">
    <property type="entry name" value="OMPR_PHOB"/>
    <property type="match status" value="1"/>
</dbReference>
<dbReference type="InterPro" id="IPR001867">
    <property type="entry name" value="OmpR/PhoB-type_DNA-bd"/>
</dbReference>
<dbReference type="GO" id="GO:0005829">
    <property type="term" value="C:cytosol"/>
    <property type="evidence" value="ECO:0007669"/>
    <property type="project" value="TreeGrafter"/>
</dbReference>
<dbReference type="Gene3D" id="1.10.10.10">
    <property type="entry name" value="Winged helix-like DNA-binding domain superfamily/Winged helix DNA-binding domain"/>
    <property type="match status" value="1"/>
</dbReference>
<dbReference type="GO" id="GO:0032993">
    <property type="term" value="C:protein-DNA complex"/>
    <property type="evidence" value="ECO:0007669"/>
    <property type="project" value="TreeGrafter"/>
</dbReference>
<evidence type="ECO:0000313" key="11">
    <source>
        <dbReference type="Proteomes" id="UP001299265"/>
    </source>
</evidence>
<evidence type="ECO:0000259" key="8">
    <source>
        <dbReference type="PROSITE" id="PS50110"/>
    </source>
</evidence>
<keyword evidence="2" id="KW-0805">Transcription regulation</keyword>
<dbReference type="PROSITE" id="PS50110">
    <property type="entry name" value="RESPONSE_REGULATORY"/>
    <property type="match status" value="1"/>
</dbReference>
<dbReference type="EMBL" id="JAJNOR010000008">
    <property type="protein sequence ID" value="MCD2493406.1"/>
    <property type="molecule type" value="Genomic_DNA"/>
</dbReference>
<feature type="modified residue" description="4-aspartylphosphate" evidence="6">
    <location>
        <position position="71"/>
    </location>
</feature>
<proteinExistence type="predicted"/>
<evidence type="ECO:0000256" key="5">
    <source>
        <dbReference type="ARBA" id="ARBA00024867"/>
    </source>
</evidence>
<dbReference type="Pfam" id="PF00486">
    <property type="entry name" value="Trans_reg_C"/>
    <property type="match status" value="1"/>
</dbReference>
<dbReference type="InterPro" id="IPR039420">
    <property type="entry name" value="WalR-like"/>
</dbReference>
<keyword evidence="3 7" id="KW-0238">DNA-binding</keyword>
<evidence type="ECO:0000256" key="6">
    <source>
        <dbReference type="PROSITE-ProRule" id="PRU00169"/>
    </source>
</evidence>
<dbReference type="Gene3D" id="3.40.50.2300">
    <property type="match status" value="1"/>
</dbReference>
<dbReference type="InterPro" id="IPR016032">
    <property type="entry name" value="Sig_transdc_resp-reg_C-effctor"/>
</dbReference>
<comment type="function">
    <text evidence="5">May play the central regulatory role in sporulation. It may be an element of the effector pathway responsible for the activation of sporulation genes in response to nutritional stress. Spo0A may act in concert with spo0H (a sigma factor) to control the expression of some genes that are critical to the sporulation process.</text>
</comment>
<dbReference type="SUPFAM" id="SSF46894">
    <property type="entry name" value="C-terminal effector domain of the bipartite response regulators"/>
    <property type="match status" value="1"/>
</dbReference>
<evidence type="ECO:0000256" key="1">
    <source>
        <dbReference type="ARBA" id="ARBA00018672"/>
    </source>
</evidence>
<dbReference type="InterPro" id="IPR011006">
    <property type="entry name" value="CheY-like_superfamily"/>
</dbReference>
<dbReference type="InterPro" id="IPR001789">
    <property type="entry name" value="Sig_transdc_resp-reg_receiver"/>
</dbReference>
<dbReference type="GO" id="GO:0006355">
    <property type="term" value="P:regulation of DNA-templated transcription"/>
    <property type="evidence" value="ECO:0007669"/>
    <property type="project" value="InterPro"/>
</dbReference>
<keyword evidence="6" id="KW-0597">Phosphoprotein</keyword>
<reference evidence="10 11" key="1">
    <citation type="submission" date="2021-11" db="EMBL/GenBank/DDBJ databases">
        <title>Lacrimispora sp. nov. NSJ-141 isolated from human feces.</title>
        <authorList>
            <person name="Abdugheni R."/>
        </authorList>
    </citation>
    <scope>NUCLEOTIDE SEQUENCE [LARGE SCALE GENOMIC DNA]</scope>
    <source>
        <strain evidence="10 11">NSJ-141</strain>
    </source>
</reference>
<dbReference type="InterPro" id="IPR036388">
    <property type="entry name" value="WH-like_DNA-bd_sf"/>
</dbReference>
<dbReference type="RefSeq" id="WP_231063261.1">
    <property type="nucleotide sequence ID" value="NZ_JAJNOR010000008.1"/>
</dbReference>
<dbReference type="GO" id="GO:0000156">
    <property type="term" value="F:phosphorelay response regulator activity"/>
    <property type="evidence" value="ECO:0007669"/>
    <property type="project" value="TreeGrafter"/>
</dbReference>
<evidence type="ECO:0000259" key="9">
    <source>
        <dbReference type="PROSITE" id="PS51755"/>
    </source>
</evidence>
<evidence type="ECO:0000256" key="3">
    <source>
        <dbReference type="ARBA" id="ARBA00023125"/>
    </source>
</evidence>
<keyword evidence="4" id="KW-0804">Transcription</keyword>
<protein>
    <recommendedName>
        <fullName evidence="1">Stage 0 sporulation protein A homolog</fullName>
    </recommendedName>
</protein>
<comment type="caution">
    <text evidence="10">The sequence shown here is derived from an EMBL/GenBank/DDBJ whole genome shotgun (WGS) entry which is preliminary data.</text>
</comment>
<feature type="domain" description="Response regulatory" evidence="8">
    <location>
        <begin position="3"/>
        <end position="135"/>
    </location>
</feature>
<dbReference type="Gene3D" id="6.10.250.690">
    <property type="match status" value="1"/>
</dbReference>
<dbReference type="GO" id="GO:0000976">
    <property type="term" value="F:transcription cis-regulatory region binding"/>
    <property type="evidence" value="ECO:0007669"/>
    <property type="project" value="TreeGrafter"/>
</dbReference>
<dbReference type="Proteomes" id="UP001299265">
    <property type="component" value="Unassembled WGS sequence"/>
</dbReference>
<evidence type="ECO:0000256" key="7">
    <source>
        <dbReference type="PROSITE-ProRule" id="PRU01091"/>
    </source>
</evidence>
<name>A0AAP2W9L0_9FIRM</name>
<gene>
    <name evidence="10" type="ORF">LQE92_12350</name>
</gene>
<dbReference type="SUPFAM" id="SSF52172">
    <property type="entry name" value="CheY-like"/>
    <property type="match status" value="1"/>
</dbReference>
<feature type="domain" description="OmpR/PhoB-type" evidence="9">
    <location>
        <begin position="142"/>
        <end position="240"/>
    </location>
</feature>
<dbReference type="PANTHER" id="PTHR48111:SF43">
    <property type="entry name" value="STAGE 0 SPORULATION PROTEIN A HOMOLOG"/>
    <property type="match status" value="1"/>
</dbReference>
<keyword evidence="11" id="KW-1185">Reference proteome</keyword>
<dbReference type="PANTHER" id="PTHR48111">
    <property type="entry name" value="REGULATOR OF RPOS"/>
    <property type="match status" value="1"/>
</dbReference>
<evidence type="ECO:0000256" key="2">
    <source>
        <dbReference type="ARBA" id="ARBA00023015"/>
    </source>
</evidence>
<sequence>MYKIAIIEDNDNIRLELAAYFEQHDYETACFGEKRPYSEERCISEAEAWENAASRMAAEILAEGPDMILLDINLNVTDGFALCRNIRKESEVPIIFVTGREGERDELKGIRLGGDDFIRKPYSLPVLLARVGRMLERNRAGAGEIRVGEATLSLVMGQLTCGEICLELSPKELRMLYFLCLNQGKVVSRDSLMEYLWDNKMYVDENILNVNLSRLRKRLADAGLSDLVQTVPRKGYKVEAAEK</sequence>
<dbReference type="CDD" id="cd00383">
    <property type="entry name" value="trans_reg_C"/>
    <property type="match status" value="1"/>
</dbReference>
<organism evidence="10 11">
    <name type="scientific">Lientehia hominis</name>
    <dbReference type="NCBI Taxonomy" id="2897778"/>
    <lineage>
        <taxon>Bacteria</taxon>
        <taxon>Bacillati</taxon>
        <taxon>Bacillota</taxon>
        <taxon>Clostridia</taxon>
        <taxon>Lachnospirales</taxon>
        <taxon>Lachnospiraceae</taxon>
        <taxon>Lientehia</taxon>
    </lineage>
</organism>